<name>A0ABU5DZ79_9PROT</name>
<keyword evidence="4" id="KW-1185">Reference proteome</keyword>
<dbReference type="PANTHER" id="PTHR34477:SF5">
    <property type="entry name" value="BSL5627 PROTEIN"/>
    <property type="match status" value="1"/>
</dbReference>
<organism evidence="3 4">
    <name type="scientific">Dongia rigui</name>
    <dbReference type="NCBI Taxonomy" id="940149"/>
    <lineage>
        <taxon>Bacteria</taxon>
        <taxon>Pseudomonadati</taxon>
        <taxon>Pseudomonadota</taxon>
        <taxon>Alphaproteobacteria</taxon>
        <taxon>Rhodospirillales</taxon>
        <taxon>Dongiaceae</taxon>
        <taxon>Dongia</taxon>
    </lineage>
</organism>
<protein>
    <submittedName>
        <fullName evidence="3">GIY-YIG nuclease family protein</fullName>
    </submittedName>
</protein>
<dbReference type="InterPro" id="IPR000305">
    <property type="entry name" value="GIY-YIG_endonuc"/>
</dbReference>
<proteinExistence type="inferred from homology"/>
<dbReference type="CDD" id="cd10448">
    <property type="entry name" value="GIY-YIG_unchar_3"/>
    <property type="match status" value="1"/>
</dbReference>
<sequence>MSGWVYIVTNHPQGTLYVGVTSDLAKRAWEHREAGIDGFTARYALKQLVFAELHETIQAAIQREKNIKRWPRNWKIELIEKTNPGWEDLYDRLML</sequence>
<dbReference type="SMART" id="SM00465">
    <property type="entry name" value="GIYc"/>
    <property type="match status" value="1"/>
</dbReference>
<accession>A0ABU5DZ79</accession>
<reference evidence="3 4" key="1">
    <citation type="journal article" date="2013" name="Antonie Van Leeuwenhoek">
        <title>Dongia rigui sp. nov., isolated from freshwater of a large wetland in Korea.</title>
        <authorList>
            <person name="Baik K.S."/>
            <person name="Hwang Y.M."/>
            <person name="Choi J.S."/>
            <person name="Kwon J."/>
            <person name="Seong C.N."/>
        </authorList>
    </citation>
    <scope>NUCLEOTIDE SEQUENCE [LARGE SCALE GENOMIC DNA]</scope>
    <source>
        <strain evidence="3 4">04SU4-P</strain>
    </source>
</reference>
<dbReference type="PROSITE" id="PS50164">
    <property type="entry name" value="GIY_YIG"/>
    <property type="match status" value="1"/>
</dbReference>
<dbReference type="RefSeq" id="WP_320501106.1">
    <property type="nucleotide sequence ID" value="NZ_JAXCLX010000002.1"/>
</dbReference>
<comment type="caution">
    <text evidence="3">The sequence shown here is derived from an EMBL/GenBank/DDBJ whole genome shotgun (WGS) entry which is preliminary data.</text>
</comment>
<dbReference type="SUPFAM" id="SSF82771">
    <property type="entry name" value="GIY-YIG endonuclease"/>
    <property type="match status" value="1"/>
</dbReference>
<dbReference type="Pfam" id="PF01541">
    <property type="entry name" value="GIY-YIG"/>
    <property type="match status" value="1"/>
</dbReference>
<evidence type="ECO:0000313" key="4">
    <source>
        <dbReference type="Proteomes" id="UP001271769"/>
    </source>
</evidence>
<dbReference type="InterPro" id="IPR035901">
    <property type="entry name" value="GIY-YIG_endonuc_sf"/>
</dbReference>
<evidence type="ECO:0000313" key="3">
    <source>
        <dbReference type="EMBL" id="MDY0872631.1"/>
    </source>
</evidence>
<dbReference type="InterPro" id="IPR050190">
    <property type="entry name" value="UPF0213_domain"/>
</dbReference>
<dbReference type="Gene3D" id="3.40.1440.10">
    <property type="entry name" value="GIY-YIG endonuclease"/>
    <property type="match status" value="1"/>
</dbReference>
<evidence type="ECO:0000256" key="1">
    <source>
        <dbReference type="ARBA" id="ARBA00007435"/>
    </source>
</evidence>
<dbReference type="Proteomes" id="UP001271769">
    <property type="component" value="Unassembled WGS sequence"/>
</dbReference>
<dbReference type="PANTHER" id="PTHR34477">
    <property type="entry name" value="UPF0213 PROTEIN YHBQ"/>
    <property type="match status" value="1"/>
</dbReference>
<comment type="similarity">
    <text evidence="1">Belongs to the UPF0213 family.</text>
</comment>
<dbReference type="EMBL" id="JAXCLX010000002">
    <property type="protein sequence ID" value="MDY0872631.1"/>
    <property type="molecule type" value="Genomic_DNA"/>
</dbReference>
<feature type="domain" description="GIY-YIG" evidence="2">
    <location>
        <begin position="1"/>
        <end position="78"/>
    </location>
</feature>
<gene>
    <name evidence="3" type="ORF">SMD31_11875</name>
</gene>
<evidence type="ECO:0000259" key="2">
    <source>
        <dbReference type="PROSITE" id="PS50164"/>
    </source>
</evidence>